<dbReference type="EMBL" id="BDIP01000117">
    <property type="protein sequence ID" value="GIQ80174.1"/>
    <property type="molecule type" value="Genomic_DNA"/>
</dbReference>
<dbReference type="Gene3D" id="1.10.1410.10">
    <property type="match status" value="1"/>
</dbReference>
<evidence type="ECO:0000259" key="2">
    <source>
        <dbReference type="Pfam" id="PF20750"/>
    </source>
</evidence>
<dbReference type="Pfam" id="PF20750">
    <property type="entry name" value="PAP_NTPase"/>
    <property type="match status" value="1"/>
</dbReference>
<dbReference type="Gene3D" id="3.30.460.10">
    <property type="entry name" value="Beta Polymerase, domain 2"/>
    <property type="match status" value="1"/>
</dbReference>
<dbReference type="SUPFAM" id="SSF81301">
    <property type="entry name" value="Nucleotidyltransferase"/>
    <property type="match status" value="1"/>
</dbReference>
<sequence>MDDPIDAAEALSVALEAHLREENRYDSTEGLALRRQVLLDLTDLVRRWVSDTYLPRLRDSFPSRPTATAHIFTYGSYRLGVHTPEADIDTLAVFPSFVERRDFFNSFVKVLERHREVEDLVSVARIFQHSQLIRRMGLLAEPPTAIHVAQWYREANPRSSLSPSLTLWEGLCPQAKMALFLQEEERVDGKERGGGVEGVSLGGEKRGRDEVEEREGGYVGGTDAKRLPASSHSTCTASGHTVHLSVGESGATVAVPEEALCCSRRCLVTYLKYRRVYMLSSTQGATLSAEDRLVEQSSGYLSARPMLSALRGMKDGIKADRGRDGRKMRYIIFINSWLLPTGGDSGDGENTTLEHCCDACIARMVGVKVGFVHSLREALEASEEETSQDDSWVGGSTTQLESSSTAAGGGSSTAAASVADVDIRRDVDEEESDLSSSEDEHVSAPEPPVYETVTDGGTGSTSVRERDRDSRRDALDALKACHGGEMGRVPVSAKREFIMGWFLDKKQGTLQMPRHHIMTVMQCTAQDVDLAQTMYLDKATPRVAPPGTKRAGAILKKAYATYKNRYSNNPTGPLAVKTKRALLADLCIDVKTGKLAMELGHVKRLFDCSGKFVMGVQRECVARVAQSCTQGDDGEGEGDGESDGSRVAGSDIGSLQVASAHEKHAAEVPPVSEKERQVEGGRAAGSDVEIGVREGEVGLPESAHEGEDISAALESLTAQYGGDMVNVPSRAKVQFITEWFLDQQLGTLLTYKRRVADIMQCCGGVVDTARMRYMAKMGPAHAPPGTLRAGANLADTYAASKLKHRQNPLAIDAVTEKRGLIRELCFNAETGELALDPWHVRHVFECSMGLVSMVIQECAAMVAKGGRLVASGMEEKSGDTGGVIAPPGTLHEGQDISTAYHAYVGKVPTDQGAEALALKRRLICEWCLDQRTGRLLLPIEQVRKAFKCSRKTVSTTERTAMANVAECGWVLRPKEEREMITEVSDMPSTSAVTAGPSTTRQGDVSMTHTNSTTGSGTDGNPSVPVGKESATPTVAPFGSVHEGEDMSAAYSVFMNRYQGVSHGDKTLIAAKRALIAEWCMDKDTGMRLMTCAQIREVFKCGKLLVVSAEQAAIASKRGTVEPEGESGDTSMAGAAPVESKEEPDGKGGEREREESEDRQEGERERDEREVGDAAVYPRDSVLSLYPGDSLALVATWDGIQRRVREAERERDRVYLEREVDRLYLEFIQDWFMDQETGEQLLETRSIAAFMGVSEGVVTEALAAPWDEEEGYSTASVTGHLEDGTITRLPEVVSVPIPPSGYMVGPHGTLHEGESMEGVMSGYHQTYPSGAGKDAVAAKRQLIQEWCCDKETGRLCLGVQKVRKAFVCSRKMVHAAEREAVEAIERGREMEAEGDRESIQGGGEIPQDSDATHQTESPSCTQILSDSALQSERSAVLPFEYGLPNTRREGEDFFAAYANLLDTAGGDIESVDTDAKCTFIKEWFIHKETGYVRLQMKAVKGLMQCNNYTIAQCRREVIFEAGYPAPGETIREGEDITAAYTAFLAQYPETTHPTTAALAEKRRLIREYTINQRTGRLAMAPQTVMLIFQCTKRTVLGVVASTSLSTSVSGSTKPGDDRVDGGSREGGCSDAHVDHRFASGYEGERDPEEGYCDEGDVLTHAPPGTMHQGEDMREAFTAYALRYPCTDTPAATLAMRGLIREWFIDQDTGRLALPADDEQWAFICGGETARSVEREAMQCLRATGSIFPC</sequence>
<feature type="compositionally biased region" description="Basic and acidic residues" evidence="1">
    <location>
        <begin position="1613"/>
        <end position="1622"/>
    </location>
</feature>
<feature type="compositionally biased region" description="Basic and acidic residues" evidence="1">
    <location>
        <begin position="203"/>
        <end position="216"/>
    </location>
</feature>
<feature type="compositionally biased region" description="Acidic residues" evidence="1">
    <location>
        <begin position="632"/>
        <end position="642"/>
    </location>
</feature>
<feature type="region of interest" description="Disordered" evidence="1">
    <location>
        <begin position="190"/>
        <end position="232"/>
    </location>
</feature>
<evidence type="ECO:0000313" key="4">
    <source>
        <dbReference type="Proteomes" id="UP000265618"/>
    </source>
</evidence>
<keyword evidence="4" id="KW-1185">Reference proteome</keyword>
<feature type="compositionally biased region" description="Basic and acidic residues" evidence="1">
    <location>
        <begin position="1138"/>
        <end position="1171"/>
    </location>
</feature>
<proteinExistence type="predicted"/>
<feature type="region of interest" description="Disordered" evidence="1">
    <location>
        <begin position="982"/>
        <end position="1031"/>
    </location>
</feature>
<feature type="compositionally biased region" description="Low complexity" evidence="1">
    <location>
        <begin position="402"/>
        <end position="420"/>
    </location>
</feature>
<dbReference type="Proteomes" id="UP000265618">
    <property type="component" value="Unassembled WGS sequence"/>
</dbReference>
<gene>
    <name evidence="3" type="ORF">KIPB_000931</name>
</gene>
<feature type="region of interest" description="Disordered" evidence="1">
    <location>
        <begin position="628"/>
        <end position="691"/>
    </location>
</feature>
<feature type="compositionally biased region" description="Acidic residues" evidence="1">
    <location>
        <begin position="428"/>
        <end position="437"/>
    </location>
</feature>
<dbReference type="PANTHER" id="PTHR10682">
    <property type="entry name" value="POLY A POLYMERASE"/>
    <property type="match status" value="1"/>
</dbReference>
<evidence type="ECO:0000313" key="3">
    <source>
        <dbReference type="EMBL" id="GIQ80174.1"/>
    </source>
</evidence>
<name>A0A9K3GDU3_9EUKA</name>
<dbReference type="CDD" id="cd05402">
    <property type="entry name" value="NT_PAP_TUTase"/>
    <property type="match status" value="1"/>
</dbReference>
<feature type="region of interest" description="Disordered" evidence="1">
    <location>
        <begin position="1113"/>
        <end position="1172"/>
    </location>
</feature>
<dbReference type="OrthoDB" id="6537946at2759"/>
<dbReference type="GO" id="GO:0005634">
    <property type="term" value="C:nucleus"/>
    <property type="evidence" value="ECO:0007669"/>
    <property type="project" value="TreeGrafter"/>
</dbReference>
<feature type="compositionally biased region" description="Polar residues" evidence="1">
    <location>
        <begin position="986"/>
        <end position="1004"/>
    </location>
</feature>
<feature type="region of interest" description="Disordered" evidence="1">
    <location>
        <begin position="1383"/>
        <end position="1420"/>
    </location>
</feature>
<feature type="compositionally biased region" description="Basic and acidic residues" evidence="1">
    <location>
        <begin position="660"/>
        <end position="679"/>
    </location>
</feature>
<feature type="region of interest" description="Disordered" evidence="1">
    <location>
        <begin position="382"/>
        <end position="471"/>
    </location>
</feature>
<accession>A0A9K3GDU3</accession>
<feature type="domain" description="Poly(A) polymerase nucleotidyltransferase" evidence="2">
    <location>
        <begin position="2"/>
        <end position="127"/>
    </location>
</feature>
<comment type="caution">
    <text evidence="3">The sequence shown here is derived from an EMBL/GenBank/DDBJ whole genome shotgun (WGS) entry which is preliminary data.</text>
</comment>
<feature type="region of interest" description="Disordered" evidence="1">
    <location>
        <begin position="1604"/>
        <end position="1628"/>
    </location>
</feature>
<feature type="compositionally biased region" description="Basic and acidic residues" evidence="1">
    <location>
        <begin position="1383"/>
        <end position="1397"/>
    </location>
</feature>
<reference evidence="3 4" key="1">
    <citation type="journal article" date="2018" name="PLoS ONE">
        <title>The draft genome of Kipferlia bialata reveals reductive genome evolution in fornicate parasites.</title>
        <authorList>
            <person name="Tanifuji G."/>
            <person name="Takabayashi S."/>
            <person name="Kume K."/>
            <person name="Takagi M."/>
            <person name="Nakayama T."/>
            <person name="Kamikawa R."/>
            <person name="Inagaki Y."/>
            <person name="Hashimoto T."/>
        </authorList>
    </citation>
    <scope>NUCLEOTIDE SEQUENCE [LARGE SCALE GENOMIC DNA]</scope>
    <source>
        <strain evidence="3">NY0173</strain>
    </source>
</reference>
<protein>
    <submittedName>
        <fullName evidence="3">Poly(A) polymerase</fullName>
    </submittedName>
</protein>
<dbReference type="InterPro" id="IPR043519">
    <property type="entry name" value="NT_sf"/>
</dbReference>
<dbReference type="InterPro" id="IPR048840">
    <property type="entry name" value="PolA_pol_NTPase"/>
</dbReference>
<organism evidence="3 4">
    <name type="scientific">Kipferlia bialata</name>
    <dbReference type="NCBI Taxonomy" id="797122"/>
    <lineage>
        <taxon>Eukaryota</taxon>
        <taxon>Metamonada</taxon>
        <taxon>Carpediemonas-like organisms</taxon>
        <taxon>Kipferlia</taxon>
    </lineage>
</organism>
<feature type="compositionally biased region" description="Polar residues" evidence="1">
    <location>
        <begin position="1411"/>
        <end position="1420"/>
    </location>
</feature>
<dbReference type="PANTHER" id="PTHR10682:SF10">
    <property type="entry name" value="POLYNUCLEOTIDE ADENYLYLTRANSFERASE"/>
    <property type="match status" value="1"/>
</dbReference>
<feature type="compositionally biased region" description="Low complexity" evidence="1">
    <location>
        <begin position="1005"/>
        <end position="1019"/>
    </location>
</feature>
<dbReference type="GO" id="GO:1990817">
    <property type="term" value="F:poly(A) RNA polymerase activity"/>
    <property type="evidence" value="ECO:0007669"/>
    <property type="project" value="TreeGrafter"/>
</dbReference>
<evidence type="ECO:0000256" key="1">
    <source>
        <dbReference type="SAM" id="MobiDB-lite"/>
    </source>
</evidence>